<accession>A0A843WAU6</accession>
<sequence length="266" mass="30422">MLCNLIFRIFLEFFTEVGFYLICFLELYTFLEDKFATLNSSILQLADIFELRIQRLESTLNGQFIRQKEIAEHATHRFNRLIGTLGDSCGQLKELQDKLEIVLQGILANTQRGLFNSQEVVSQVSKTQLSFAHLVDDMEGMKNLAHIDQEMAALKSELRSFHSHGSIPSSSSASQLVSADLSSFQANMYDNHQRMEELLHTRLATMQTQLRTNLSAMETRMKSIDVWLSKCAQFLERVCSRICVYVVELKGVGVIVLQCELYSNFE</sequence>
<name>A0A843WAU6_COLES</name>
<evidence type="ECO:0000313" key="1">
    <source>
        <dbReference type="EMBL" id="MQM00170.1"/>
    </source>
</evidence>
<keyword evidence="2" id="KW-1185">Reference proteome</keyword>
<dbReference type="AlphaFoldDB" id="A0A843WAU6"/>
<reference evidence="1" key="1">
    <citation type="submission" date="2017-07" db="EMBL/GenBank/DDBJ databases">
        <title>Taro Niue Genome Assembly and Annotation.</title>
        <authorList>
            <person name="Atibalentja N."/>
            <person name="Keating K."/>
            <person name="Fields C.J."/>
        </authorList>
    </citation>
    <scope>NUCLEOTIDE SEQUENCE</scope>
    <source>
        <strain evidence="1">Niue_2</strain>
        <tissue evidence="1">Leaf</tissue>
    </source>
</reference>
<gene>
    <name evidence="1" type="ORF">Taro_032901</name>
</gene>
<proteinExistence type="predicted"/>
<organism evidence="1 2">
    <name type="scientific">Colocasia esculenta</name>
    <name type="common">Wild taro</name>
    <name type="synonym">Arum esculentum</name>
    <dbReference type="NCBI Taxonomy" id="4460"/>
    <lineage>
        <taxon>Eukaryota</taxon>
        <taxon>Viridiplantae</taxon>
        <taxon>Streptophyta</taxon>
        <taxon>Embryophyta</taxon>
        <taxon>Tracheophyta</taxon>
        <taxon>Spermatophyta</taxon>
        <taxon>Magnoliopsida</taxon>
        <taxon>Liliopsida</taxon>
        <taxon>Araceae</taxon>
        <taxon>Aroideae</taxon>
        <taxon>Colocasieae</taxon>
        <taxon>Colocasia</taxon>
    </lineage>
</organism>
<protein>
    <submittedName>
        <fullName evidence="1">Uncharacterized protein</fullName>
    </submittedName>
</protein>
<comment type="caution">
    <text evidence="1">The sequence shown here is derived from an EMBL/GenBank/DDBJ whole genome shotgun (WGS) entry which is preliminary data.</text>
</comment>
<evidence type="ECO:0000313" key="2">
    <source>
        <dbReference type="Proteomes" id="UP000652761"/>
    </source>
</evidence>
<dbReference type="Proteomes" id="UP000652761">
    <property type="component" value="Unassembled WGS sequence"/>
</dbReference>
<dbReference type="EMBL" id="NMUH01002468">
    <property type="protein sequence ID" value="MQM00170.1"/>
    <property type="molecule type" value="Genomic_DNA"/>
</dbReference>